<protein>
    <submittedName>
        <fullName evidence="3">Uncharacterized protein</fullName>
    </submittedName>
</protein>
<keyword evidence="2" id="KW-0812">Transmembrane</keyword>
<dbReference type="AlphaFoldDB" id="A0A5C6BLR3"/>
<evidence type="ECO:0000313" key="4">
    <source>
        <dbReference type="Proteomes" id="UP000320735"/>
    </source>
</evidence>
<feature type="region of interest" description="Disordered" evidence="1">
    <location>
        <begin position="176"/>
        <end position="209"/>
    </location>
</feature>
<keyword evidence="2" id="KW-1133">Transmembrane helix</keyword>
<comment type="caution">
    <text evidence="3">The sequence shown here is derived from an EMBL/GenBank/DDBJ whole genome shotgun (WGS) entry which is preliminary data.</text>
</comment>
<dbReference type="Proteomes" id="UP000320735">
    <property type="component" value="Unassembled WGS sequence"/>
</dbReference>
<feature type="transmembrane region" description="Helical" evidence="2">
    <location>
        <begin position="33"/>
        <end position="54"/>
    </location>
</feature>
<evidence type="ECO:0000256" key="2">
    <source>
        <dbReference type="SAM" id="Phobius"/>
    </source>
</evidence>
<reference evidence="3 4" key="1">
    <citation type="submission" date="2019-02" db="EMBL/GenBank/DDBJ databases">
        <title>Deep-cultivation of Planctomycetes and their phenomic and genomic characterization uncovers novel biology.</title>
        <authorList>
            <person name="Wiegand S."/>
            <person name="Jogler M."/>
            <person name="Boedeker C."/>
            <person name="Pinto D."/>
            <person name="Vollmers J."/>
            <person name="Rivas-Marin E."/>
            <person name="Kohn T."/>
            <person name="Peeters S.H."/>
            <person name="Heuer A."/>
            <person name="Rast P."/>
            <person name="Oberbeckmann S."/>
            <person name="Bunk B."/>
            <person name="Jeske O."/>
            <person name="Meyerdierks A."/>
            <person name="Storesund J.E."/>
            <person name="Kallscheuer N."/>
            <person name="Luecker S."/>
            <person name="Lage O.M."/>
            <person name="Pohl T."/>
            <person name="Merkel B.J."/>
            <person name="Hornburger P."/>
            <person name="Mueller R.-W."/>
            <person name="Bruemmer F."/>
            <person name="Labrenz M."/>
            <person name="Spormann A.M."/>
            <person name="Op Den Camp H."/>
            <person name="Overmann J."/>
            <person name="Amann R."/>
            <person name="Jetten M.S.M."/>
            <person name="Mascher T."/>
            <person name="Medema M.H."/>
            <person name="Devos D.P."/>
            <person name="Kaster A.-K."/>
            <person name="Ovreas L."/>
            <person name="Rohde M."/>
            <person name="Galperin M.Y."/>
            <person name="Jogler C."/>
        </authorList>
    </citation>
    <scope>NUCLEOTIDE SEQUENCE [LARGE SCALE GENOMIC DNA]</scope>
    <source>
        <strain evidence="3 4">CA54</strain>
    </source>
</reference>
<dbReference type="EMBL" id="SJPP01000001">
    <property type="protein sequence ID" value="TWU13123.1"/>
    <property type="molecule type" value="Genomic_DNA"/>
</dbReference>
<sequence length="209" mass="23493">MTLKKAFLILLAAFVWLFGGILASIAIKEYVSSEIGVLGALVTFIGFDILFITGMGSWASAKGYHYSWGILCTFLTPIAWIVLALLPHRQPAPQQQNPTLVEGEESDTPSSSAEEPEENTAWAWVTIVAIGYFYWFIFRPGYQQALREHEAKEHAAEMRRSQEMFNNMFQDIPPAAWAEHLKKQRDKNNEASDEQPADEGSEALEQPDP</sequence>
<feature type="transmembrane region" description="Helical" evidence="2">
    <location>
        <begin position="121"/>
        <end position="138"/>
    </location>
</feature>
<feature type="region of interest" description="Disordered" evidence="1">
    <location>
        <begin position="94"/>
        <end position="117"/>
    </location>
</feature>
<accession>A0A5C6BLR3</accession>
<feature type="compositionally biased region" description="Acidic residues" evidence="1">
    <location>
        <begin position="191"/>
        <end position="209"/>
    </location>
</feature>
<gene>
    <name evidence="3" type="ORF">CA54_19490</name>
</gene>
<feature type="transmembrane region" description="Helical" evidence="2">
    <location>
        <begin position="66"/>
        <end position="86"/>
    </location>
</feature>
<dbReference type="RefSeq" id="WP_146370498.1">
    <property type="nucleotide sequence ID" value="NZ_SJPP01000001.1"/>
</dbReference>
<evidence type="ECO:0000256" key="1">
    <source>
        <dbReference type="SAM" id="MobiDB-lite"/>
    </source>
</evidence>
<organism evidence="3 4">
    <name type="scientific">Symmachiella macrocystis</name>
    <dbReference type="NCBI Taxonomy" id="2527985"/>
    <lineage>
        <taxon>Bacteria</taxon>
        <taxon>Pseudomonadati</taxon>
        <taxon>Planctomycetota</taxon>
        <taxon>Planctomycetia</taxon>
        <taxon>Planctomycetales</taxon>
        <taxon>Planctomycetaceae</taxon>
        <taxon>Symmachiella</taxon>
    </lineage>
</organism>
<proteinExistence type="predicted"/>
<evidence type="ECO:0000313" key="3">
    <source>
        <dbReference type="EMBL" id="TWU13123.1"/>
    </source>
</evidence>
<name>A0A5C6BLR3_9PLAN</name>
<keyword evidence="4" id="KW-1185">Reference proteome</keyword>
<dbReference type="OrthoDB" id="9881605at2"/>
<keyword evidence="2" id="KW-0472">Membrane</keyword>